<comment type="catalytic activity">
    <reaction evidence="6">
        <text>a sn-glycero-3-phosphodiester + H2O = an alcohol + sn-glycerol 3-phosphate + H(+)</text>
        <dbReference type="Rhea" id="RHEA:12969"/>
        <dbReference type="ChEBI" id="CHEBI:15377"/>
        <dbReference type="ChEBI" id="CHEBI:15378"/>
        <dbReference type="ChEBI" id="CHEBI:30879"/>
        <dbReference type="ChEBI" id="CHEBI:57597"/>
        <dbReference type="ChEBI" id="CHEBI:83408"/>
        <dbReference type="EC" id="3.1.4.46"/>
    </reaction>
</comment>
<keyword evidence="10" id="KW-1185">Reference proteome</keyword>
<reference evidence="9 10" key="1">
    <citation type="submission" date="2019-11" db="EMBL/GenBank/DDBJ databases">
        <authorList>
            <person name="Holert J."/>
        </authorList>
    </citation>
    <scope>NUCLEOTIDE SEQUENCE [LARGE SCALE GENOMIC DNA]</scope>
    <source>
        <strain evidence="9">SB11_3</strain>
    </source>
</reference>
<dbReference type="EC" id="3.1.4.46" evidence="2"/>
<evidence type="ECO:0000313" key="9">
    <source>
        <dbReference type="EMBL" id="CAA0117048.1"/>
    </source>
</evidence>
<dbReference type="SUPFAM" id="SSF51695">
    <property type="entry name" value="PLC-like phosphodiesterases"/>
    <property type="match status" value="1"/>
</dbReference>
<name>A0A5S9QGC4_9GAMM</name>
<evidence type="ECO:0000256" key="7">
    <source>
        <dbReference type="SAM" id="SignalP"/>
    </source>
</evidence>
<evidence type="ECO:0000256" key="1">
    <source>
        <dbReference type="ARBA" id="ARBA00007277"/>
    </source>
</evidence>
<feature type="domain" description="GP-PDE" evidence="8">
    <location>
        <begin position="69"/>
        <end position="404"/>
    </location>
</feature>
<dbReference type="PANTHER" id="PTHR43620">
    <property type="entry name" value="GLYCEROPHOSPHORYL DIESTER PHOSPHODIESTERASE"/>
    <property type="match status" value="1"/>
</dbReference>
<evidence type="ECO:0000259" key="8">
    <source>
        <dbReference type="PROSITE" id="PS51704"/>
    </source>
</evidence>
<gene>
    <name evidence="9" type="primary">glpQ1</name>
    <name evidence="9" type="ORF">OPDIPICF_02011</name>
</gene>
<evidence type="ECO:0000256" key="4">
    <source>
        <dbReference type="ARBA" id="ARBA00022798"/>
    </source>
</evidence>
<dbReference type="PROSITE" id="PS51704">
    <property type="entry name" value="GP_PDE"/>
    <property type="match status" value="1"/>
</dbReference>
<dbReference type="AlphaFoldDB" id="A0A5S9QGC4"/>
<keyword evidence="5 9" id="KW-0378">Hydrolase</keyword>
<dbReference type="EMBL" id="CACSIO010000023">
    <property type="protein sequence ID" value="CAA0117048.1"/>
    <property type="molecule type" value="Genomic_DNA"/>
</dbReference>
<evidence type="ECO:0000256" key="2">
    <source>
        <dbReference type="ARBA" id="ARBA00012247"/>
    </source>
</evidence>
<dbReference type="Gene3D" id="3.20.20.190">
    <property type="entry name" value="Phosphatidylinositol (PI) phosphodiesterase"/>
    <property type="match status" value="1"/>
</dbReference>
<dbReference type="InterPro" id="IPR030395">
    <property type="entry name" value="GP_PDE_dom"/>
</dbReference>
<dbReference type="GO" id="GO:0008889">
    <property type="term" value="F:glycerophosphodiester phosphodiesterase activity"/>
    <property type="evidence" value="ECO:0007669"/>
    <property type="project" value="UniProtKB-EC"/>
</dbReference>
<organism evidence="9 10">
    <name type="scientific">BD1-7 clade bacterium</name>
    <dbReference type="NCBI Taxonomy" id="2029982"/>
    <lineage>
        <taxon>Bacteria</taxon>
        <taxon>Pseudomonadati</taxon>
        <taxon>Pseudomonadota</taxon>
        <taxon>Gammaproteobacteria</taxon>
        <taxon>Cellvibrionales</taxon>
        <taxon>Spongiibacteraceae</taxon>
        <taxon>BD1-7 clade</taxon>
    </lineage>
</organism>
<protein>
    <recommendedName>
        <fullName evidence="2">glycerophosphodiester phosphodiesterase</fullName>
        <ecNumber evidence="2">3.1.4.46</ecNumber>
    </recommendedName>
</protein>
<sequence length="409" mass="44750">MKHLAKVLVAASLAVCLVACDDDENNSSSSSSFNVQVGPRPFFLVDDLPTGPLKTELEACKEKPLRKSDFSIGHRGAAMQFPEHTKESYIAAARMGAGILECDVTFTKDKELVCRHSQCDLHTTTNILATPLASKCTEGFTPSDGTNSASAKCCTSDLTLAEFRTLKGKMDAGNSKATSVEEYMDATASWRTDLYASSGTLMTHAESIELFKSLDAKMTPELKSASVDMPFDGFSQQAYARKMIDEYKQAGVSASNVFPQSFNVDDVKQWIAEDPDFGTQSVFLDDRVYADDTFEATQADMDQLFADGVRYIAPPMWALITLDANDQLAESDYTRFAKNAGLKIITWTLERSGPLGSGGGWYYRSVTDATNRDSFMLDVMDFLAQDVGVEGIFSDWPGTVTYYASCKGL</sequence>
<evidence type="ECO:0000256" key="6">
    <source>
        <dbReference type="ARBA" id="ARBA00047512"/>
    </source>
</evidence>
<dbReference type="GO" id="GO:0006071">
    <property type="term" value="P:glycerol metabolic process"/>
    <property type="evidence" value="ECO:0007669"/>
    <property type="project" value="UniProtKB-KW"/>
</dbReference>
<accession>A0A5S9QGC4</accession>
<proteinExistence type="inferred from homology"/>
<evidence type="ECO:0000313" key="10">
    <source>
        <dbReference type="Proteomes" id="UP000441399"/>
    </source>
</evidence>
<dbReference type="Proteomes" id="UP000441399">
    <property type="component" value="Unassembled WGS sequence"/>
</dbReference>
<dbReference type="GO" id="GO:0006629">
    <property type="term" value="P:lipid metabolic process"/>
    <property type="evidence" value="ECO:0007669"/>
    <property type="project" value="InterPro"/>
</dbReference>
<dbReference type="OrthoDB" id="9795622at2"/>
<dbReference type="PANTHER" id="PTHR43620:SF7">
    <property type="entry name" value="GLYCEROPHOSPHODIESTER PHOSPHODIESTERASE GDPD5-RELATED"/>
    <property type="match status" value="1"/>
</dbReference>
<keyword evidence="4" id="KW-0319">Glycerol metabolism</keyword>
<feature type="chain" id="PRO_5024850826" description="glycerophosphodiester phosphodiesterase" evidence="7">
    <location>
        <begin position="22"/>
        <end position="409"/>
    </location>
</feature>
<feature type="signal peptide" evidence="7">
    <location>
        <begin position="1"/>
        <end position="21"/>
    </location>
</feature>
<evidence type="ECO:0000256" key="3">
    <source>
        <dbReference type="ARBA" id="ARBA00022729"/>
    </source>
</evidence>
<comment type="similarity">
    <text evidence="1">Belongs to the glycerophosphoryl diester phosphodiesterase family.</text>
</comment>
<keyword evidence="3 7" id="KW-0732">Signal</keyword>
<evidence type="ECO:0000256" key="5">
    <source>
        <dbReference type="ARBA" id="ARBA00022801"/>
    </source>
</evidence>
<dbReference type="Pfam" id="PF03009">
    <property type="entry name" value="GDPD"/>
    <property type="match status" value="1"/>
</dbReference>
<dbReference type="CDD" id="cd08560">
    <property type="entry name" value="GDPD_EcGlpQ_like_1"/>
    <property type="match status" value="1"/>
</dbReference>
<dbReference type="InterPro" id="IPR017946">
    <property type="entry name" value="PLC-like_Pdiesterase_TIM-brl"/>
</dbReference>